<dbReference type="Gene3D" id="3.90.550.10">
    <property type="entry name" value="Spore Coat Polysaccharide Biosynthesis Protein SpsA, Chain A"/>
    <property type="match status" value="1"/>
</dbReference>
<dbReference type="InterPro" id="IPR029044">
    <property type="entry name" value="Nucleotide-diphossugar_trans"/>
</dbReference>
<evidence type="ECO:0000313" key="1">
    <source>
        <dbReference type="EMBL" id="CAB4161419.1"/>
    </source>
</evidence>
<name>A0A6J5NQ01_9CAUD</name>
<evidence type="ECO:0008006" key="2">
    <source>
        <dbReference type="Google" id="ProtNLM"/>
    </source>
</evidence>
<protein>
    <recommendedName>
        <fullName evidence="2">Glycosyltransferase 2-like domain-containing protein</fullName>
    </recommendedName>
</protein>
<organism evidence="1">
    <name type="scientific">uncultured Caudovirales phage</name>
    <dbReference type="NCBI Taxonomy" id="2100421"/>
    <lineage>
        <taxon>Viruses</taxon>
        <taxon>Duplodnaviria</taxon>
        <taxon>Heunggongvirae</taxon>
        <taxon>Uroviricota</taxon>
        <taxon>Caudoviricetes</taxon>
        <taxon>Peduoviridae</taxon>
        <taxon>Maltschvirus</taxon>
        <taxon>Maltschvirus maltsch</taxon>
    </lineage>
</organism>
<gene>
    <name evidence="1" type="ORF">UFOVP772_46</name>
</gene>
<dbReference type="SUPFAM" id="SSF53448">
    <property type="entry name" value="Nucleotide-diphospho-sugar transferases"/>
    <property type="match status" value="1"/>
</dbReference>
<reference evidence="1" key="1">
    <citation type="submission" date="2020-04" db="EMBL/GenBank/DDBJ databases">
        <authorList>
            <person name="Chiriac C."/>
            <person name="Salcher M."/>
            <person name="Ghai R."/>
            <person name="Kavagutti S V."/>
        </authorList>
    </citation>
    <scope>NUCLEOTIDE SEQUENCE</scope>
</reference>
<accession>A0A6J5NQ01</accession>
<dbReference type="EMBL" id="LR796708">
    <property type="protein sequence ID" value="CAB4161419.1"/>
    <property type="molecule type" value="Genomic_DNA"/>
</dbReference>
<proteinExistence type="predicted"/>
<sequence>MGRSNLIPVMVVPVLNRHDLLDRMIRSINYPIKDLIIINNGARDYNYLPVWNQWVSKIWHLQMPSNLGVASSWNLGIKSTPMSDYWLITNSDVEWGGDSLKMFDELSQPHKLLLSNGSPEWCAFSLGWKVVKEVGLFDEAFHPAYFEDNDYERRVNSHDGVVVEKSFIPVAHDNSSTIKNGFQQANNLTFESNQIYWNDKQARNDYSSGEWSLQRRRMNSWD</sequence>